<dbReference type="RefSeq" id="WP_121698539.1">
    <property type="nucleotide sequence ID" value="NZ_JBCLPP010000012.1"/>
</dbReference>
<feature type="transmembrane region" description="Helical" evidence="1">
    <location>
        <begin position="41"/>
        <end position="60"/>
    </location>
</feature>
<feature type="transmembrane region" description="Helical" evidence="1">
    <location>
        <begin position="12"/>
        <end position="35"/>
    </location>
</feature>
<comment type="caution">
    <text evidence="2">The sequence shown here is derived from an EMBL/GenBank/DDBJ whole genome shotgun (WGS) entry which is preliminary data.</text>
</comment>
<gene>
    <name evidence="2" type="ORF">AAK873_05600</name>
</gene>
<dbReference type="Proteomes" id="UP001565200">
    <property type="component" value="Unassembled WGS sequence"/>
</dbReference>
<reference evidence="2 3" key="1">
    <citation type="submission" date="2024-03" db="EMBL/GenBank/DDBJ databases">
        <title>Mouse gut bacterial collection (mGBC) of GemPharmatech.</title>
        <authorList>
            <person name="He Y."/>
            <person name="Dong L."/>
            <person name="Wu D."/>
            <person name="Gao X."/>
            <person name="Lin Z."/>
        </authorList>
    </citation>
    <scope>NUCLEOTIDE SEQUENCE [LARGE SCALE GENOMIC DNA]</scope>
    <source>
        <strain evidence="2 3">54-13</strain>
    </source>
</reference>
<dbReference type="EMBL" id="JBCLPP010000012">
    <property type="protein sequence ID" value="MEY8245091.1"/>
    <property type="molecule type" value="Genomic_DNA"/>
</dbReference>
<keyword evidence="1" id="KW-0472">Membrane</keyword>
<feature type="transmembrane region" description="Helical" evidence="1">
    <location>
        <begin position="104"/>
        <end position="127"/>
    </location>
</feature>
<feature type="transmembrane region" description="Helical" evidence="1">
    <location>
        <begin position="80"/>
        <end position="98"/>
    </location>
</feature>
<evidence type="ECO:0000256" key="1">
    <source>
        <dbReference type="SAM" id="Phobius"/>
    </source>
</evidence>
<protein>
    <submittedName>
        <fullName evidence="2">Uncharacterized protein</fullName>
    </submittedName>
</protein>
<evidence type="ECO:0000313" key="2">
    <source>
        <dbReference type="EMBL" id="MEY8245091.1"/>
    </source>
</evidence>
<feature type="transmembrane region" description="Helical" evidence="1">
    <location>
        <begin position="147"/>
        <end position="169"/>
    </location>
</feature>
<keyword evidence="1" id="KW-0812">Transmembrane</keyword>
<keyword evidence="3" id="KW-1185">Reference proteome</keyword>
<sequence>MINKIAHIFSWVLSPVLIPAYAVFIALWVTTLSMLPAALRWNVVVMVWLITCVLPVLAIYILYKLKVISHPGLNNRKERYIPYVMTTACYIGASWYLHGIHAPHWMWMFMIGGAVAAALSCVVNVWWKISAHGAAMGGLLALLSRIAFYGIAVVDMWPVISLAIILTGILGTSRILLHCHTLMQVVAGVANGFLWVFILT</sequence>
<keyword evidence="1" id="KW-1133">Transmembrane helix</keyword>
<evidence type="ECO:0000313" key="3">
    <source>
        <dbReference type="Proteomes" id="UP001565200"/>
    </source>
</evidence>
<feature type="transmembrane region" description="Helical" evidence="1">
    <location>
        <begin position="175"/>
        <end position="199"/>
    </location>
</feature>
<proteinExistence type="predicted"/>
<organism evidence="2 3">
    <name type="scientific">Heminiphilus faecis</name>
    <dbReference type="NCBI Taxonomy" id="2601703"/>
    <lineage>
        <taxon>Bacteria</taxon>
        <taxon>Pseudomonadati</taxon>
        <taxon>Bacteroidota</taxon>
        <taxon>Bacteroidia</taxon>
        <taxon>Bacteroidales</taxon>
        <taxon>Muribaculaceae</taxon>
        <taxon>Heminiphilus</taxon>
    </lineage>
</organism>
<accession>A0ABV4CWQ1</accession>
<name>A0ABV4CWQ1_9BACT</name>